<name>A0A4U5VF62_COLLU</name>
<protein>
    <submittedName>
        <fullName evidence="6">WD repeat-and FYVE domain-containing protein 4</fullName>
    </submittedName>
</protein>
<feature type="domain" description="BEACH" evidence="5">
    <location>
        <begin position="1"/>
        <end position="299"/>
    </location>
</feature>
<keyword evidence="7" id="KW-1185">Reference proteome</keyword>
<evidence type="ECO:0000256" key="2">
    <source>
        <dbReference type="ARBA" id="ARBA00022737"/>
    </source>
</evidence>
<dbReference type="InterPro" id="IPR015943">
    <property type="entry name" value="WD40/YVTN_repeat-like_dom_sf"/>
</dbReference>
<dbReference type="PANTHER" id="PTHR46108">
    <property type="entry name" value="BLUE CHEESE"/>
    <property type="match status" value="1"/>
</dbReference>
<dbReference type="Pfam" id="PF02138">
    <property type="entry name" value="Beach"/>
    <property type="match status" value="1"/>
</dbReference>
<evidence type="ECO:0000313" key="6">
    <source>
        <dbReference type="EMBL" id="TKS85565.1"/>
    </source>
</evidence>
<dbReference type="InterPro" id="IPR036372">
    <property type="entry name" value="BEACH_dom_sf"/>
</dbReference>
<accession>A0A4U5VF62</accession>
<evidence type="ECO:0000259" key="5">
    <source>
        <dbReference type="PROSITE" id="PS50197"/>
    </source>
</evidence>
<keyword evidence="1 3" id="KW-0853">WD repeat</keyword>
<evidence type="ECO:0000313" key="7">
    <source>
        <dbReference type="Proteomes" id="UP000298787"/>
    </source>
</evidence>
<dbReference type="InterPro" id="IPR001680">
    <property type="entry name" value="WD40_rpt"/>
</dbReference>
<evidence type="ECO:0000256" key="4">
    <source>
        <dbReference type="SAM" id="MobiDB-lite"/>
    </source>
</evidence>
<keyword evidence="2" id="KW-0677">Repeat</keyword>
<dbReference type="PROSITE" id="PS50294">
    <property type="entry name" value="WD_REPEATS_REGION"/>
    <property type="match status" value="1"/>
</dbReference>
<dbReference type="SUPFAM" id="SSF50978">
    <property type="entry name" value="WD40 repeat-like"/>
    <property type="match status" value="1"/>
</dbReference>
<dbReference type="PROSITE" id="PS00678">
    <property type="entry name" value="WD_REPEATS_1"/>
    <property type="match status" value="1"/>
</dbReference>
<dbReference type="STRING" id="240159.A0A4U5VF62"/>
<dbReference type="EMBL" id="CM014094">
    <property type="protein sequence ID" value="TKS85565.1"/>
    <property type="molecule type" value="Genomic_DNA"/>
</dbReference>
<organism evidence="6 7">
    <name type="scientific">Collichthys lucidus</name>
    <name type="common">Big head croaker</name>
    <name type="synonym">Sciaena lucida</name>
    <dbReference type="NCBI Taxonomy" id="240159"/>
    <lineage>
        <taxon>Eukaryota</taxon>
        <taxon>Metazoa</taxon>
        <taxon>Chordata</taxon>
        <taxon>Craniata</taxon>
        <taxon>Vertebrata</taxon>
        <taxon>Euteleostomi</taxon>
        <taxon>Actinopterygii</taxon>
        <taxon>Neopterygii</taxon>
        <taxon>Teleostei</taxon>
        <taxon>Neoteleostei</taxon>
        <taxon>Acanthomorphata</taxon>
        <taxon>Eupercaria</taxon>
        <taxon>Sciaenidae</taxon>
        <taxon>Collichthys</taxon>
    </lineage>
</organism>
<dbReference type="Pfam" id="PF00400">
    <property type="entry name" value="WD40"/>
    <property type="match status" value="2"/>
</dbReference>
<feature type="region of interest" description="Disordered" evidence="4">
    <location>
        <begin position="566"/>
        <end position="586"/>
    </location>
</feature>
<dbReference type="GO" id="GO:0019882">
    <property type="term" value="P:antigen processing and presentation"/>
    <property type="evidence" value="ECO:0007669"/>
    <property type="project" value="TreeGrafter"/>
</dbReference>
<dbReference type="Gene3D" id="1.10.1540.10">
    <property type="entry name" value="BEACH domain"/>
    <property type="match status" value="1"/>
</dbReference>
<dbReference type="PROSITE" id="PS50197">
    <property type="entry name" value="BEACH"/>
    <property type="match status" value="1"/>
</dbReference>
<dbReference type="SMART" id="SM01026">
    <property type="entry name" value="Beach"/>
    <property type="match status" value="1"/>
</dbReference>
<dbReference type="PROSITE" id="PS50082">
    <property type="entry name" value="WD_REPEATS_2"/>
    <property type="match status" value="1"/>
</dbReference>
<dbReference type="SMART" id="SM00320">
    <property type="entry name" value="WD40"/>
    <property type="match status" value="4"/>
</dbReference>
<proteinExistence type="predicted"/>
<dbReference type="InterPro" id="IPR019775">
    <property type="entry name" value="WD40_repeat_CS"/>
</dbReference>
<dbReference type="Proteomes" id="UP000298787">
    <property type="component" value="Chromosome 17"/>
</dbReference>
<dbReference type="InterPro" id="IPR036322">
    <property type="entry name" value="WD40_repeat_dom_sf"/>
</dbReference>
<gene>
    <name evidence="6" type="ORF">D9C73_019777</name>
</gene>
<dbReference type="CDD" id="cd06071">
    <property type="entry name" value="Beach"/>
    <property type="match status" value="1"/>
</dbReference>
<dbReference type="InterPro" id="IPR000409">
    <property type="entry name" value="BEACH_dom"/>
</dbReference>
<sequence length="646" mass="73082">MKGEISNFEYLMHLNTIAGRTYNDLMQYPVFPWVLADYQSETLNLSNPATFRDLSKPMGAQTEKRRQMFLQRYEDVVNDEEEGDMSARCHYCTHYSSAIIVASFLVRMEPFSHTFQTLQGGFDIPERMFFSVKKEWESASRDNMGDVRELIPEFFYLPDFLLNSNHIELGCMEDGTTLGDVELPPWAKGDTQEFIRVHREALESDYVSSHLHLWIDLIFGYRQQGPAAIESLNTFHPYFYAQKGRQNAKDPVVKSTVLGYISNFGQVPKQVCHTVFKRILLCESFVPFKKLFTKPHPPRTGSKKEGSSPPHPTPFFFKLDKLKASAQPFRELPRGPVGQILCLEKEVMVLERNRLLLSPLLGCYFSWGFPDNSCAFGNIATEKTFAACESLCDWGETLCAACPNPTTIVTAGTSTVVCVWDVAVNKDKVTHMKLRQPLYGHTDSVTCLAVSEVHSMIVSGSRDLTCILWDMEELSYITQLAGHTTSISALAINELTGEIASCAGPRLYLWTMKGQLLTCIDTSCGPRPDVLCVSFTQRHEWDAKNVIVTGCADGIIRIWKTEYTRTQLPGPPEEPVSPGQDRTERDVSNSCQVKGWERHLVLCQELNRRQTVSQRRFKNNPAITALALSRETLTLEICQRSPQGQD</sequence>
<dbReference type="AlphaFoldDB" id="A0A4U5VF62"/>
<dbReference type="Gene3D" id="2.130.10.10">
    <property type="entry name" value="YVTN repeat-like/Quinoprotein amine dehydrogenase"/>
    <property type="match status" value="1"/>
</dbReference>
<feature type="repeat" description="WD" evidence="3">
    <location>
        <begin position="438"/>
        <end position="479"/>
    </location>
</feature>
<evidence type="ECO:0000256" key="1">
    <source>
        <dbReference type="ARBA" id="ARBA00022574"/>
    </source>
</evidence>
<dbReference type="PANTHER" id="PTHR46108:SF3">
    <property type="entry name" value="WD REPEAT- AND FYVE DOMAIN-CONTAINING PROTEIN 4"/>
    <property type="match status" value="1"/>
</dbReference>
<dbReference type="InterPro" id="IPR051944">
    <property type="entry name" value="BEACH_domain_protein"/>
</dbReference>
<dbReference type="SUPFAM" id="SSF81837">
    <property type="entry name" value="BEACH domain"/>
    <property type="match status" value="1"/>
</dbReference>
<reference evidence="6 7" key="1">
    <citation type="submission" date="2019-01" db="EMBL/GenBank/DDBJ databases">
        <title>Genome Assembly of Collichthys lucidus.</title>
        <authorList>
            <person name="Cai M."/>
            <person name="Xiao S."/>
        </authorList>
    </citation>
    <scope>NUCLEOTIDE SEQUENCE [LARGE SCALE GENOMIC DNA]</scope>
    <source>
        <strain evidence="6">JT15FE1705JMU</strain>
        <tissue evidence="6">Muscle</tissue>
    </source>
</reference>
<evidence type="ECO:0000256" key="3">
    <source>
        <dbReference type="PROSITE-ProRule" id="PRU00221"/>
    </source>
</evidence>